<dbReference type="EMBL" id="QXHD01000004">
    <property type="protein sequence ID" value="NEZ56549.1"/>
    <property type="molecule type" value="Genomic_DNA"/>
</dbReference>
<dbReference type="Proteomes" id="UP000481033">
    <property type="component" value="Unassembled WGS sequence"/>
</dbReference>
<dbReference type="InterPro" id="IPR018511">
    <property type="entry name" value="Hemolysin-typ_Ca-bd_CS"/>
</dbReference>
<dbReference type="RefSeq" id="WP_250565743.1">
    <property type="nucleotide sequence ID" value="NZ_QXHD01000004.1"/>
</dbReference>
<dbReference type="SUPFAM" id="SSF51120">
    <property type="entry name" value="beta-Roll"/>
    <property type="match status" value="4"/>
</dbReference>
<evidence type="ECO:0000256" key="2">
    <source>
        <dbReference type="ARBA" id="ARBA00022525"/>
    </source>
</evidence>
<dbReference type="AlphaFoldDB" id="A0A6M0RK60"/>
<keyword evidence="2" id="KW-0964">Secreted</keyword>
<evidence type="ECO:0000313" key="4">
    <source>
        <dbReference type="Proteomes" id="UP000481033"/>
    </source>
</evidence>
<dbReference type="PROSITE" id="PS00330">
    <property type="entry name" value="HEMOLYSIN_CALCIUM"/>
    <property type="match status" value="3"/>
</dbReference>
<dbReference type="Pfam" id="PF00353">
    <property type="entry name" value="HemolysinCabind"/>
    <property type="match status" value="9"/>
</dbReference>
<evidence type="ECO:0000313" key="3">
    <source>
        <dbReference type="EMBL" id="NEZ56549.1"/>
    </source>
</evidence>
<dbReference type="Gene3D" id="2.150.10.10">
    <property type="entry name" value="Serralysin-like metalloprotease, C-terminal"/>
    <property type="match status" value="4"/>
</dbReference>
<evidence type="ECO:0000256" key="1">
    <source>
        <dbReference type="ARBA" id="ARBA00004613"/>
    </source>
</evidence>
<dbReference type="GO" id="GO:0005509">
    <property type="term" value="F:calcium ion binding"/>
    <property type="evidence" value="ECO:0007669"/>
    <property type="project" value="InterPro"/>
</dbReference>
<dbReference type="PANTHER" id="PTHR38340:SF1">
    <property type="entry name" value="S-LAYER PROTEIN"/>
    <property type="match status" value="1"/>
</dbReference>
<dbReference type="InterPro" id="IPR050557">
    <property type="entry name" value="RTX_toxin/Mannuronan_C5-epim"/>
</dbReference>
<dbReference type="InterPro" id="IPR011049">
    <property type="entry name" value="Serralysin-like_metalloprot_C"/>
</dbReference>
<dbReference type="PANTHER" id="PTHR38340">
    <property type="entry name" value="S-LAYER PROTEIN"/>
    <property type="match status" value="1"/>
</dbReference>
<comment type="subcellular location">
    <subcellularLocation>
        <location evidence="1">Secreted</location>
    </subcellularLocation>
</comment>
<proteinExistence type="predicted"/>
<comment type="caution">
    <text evidence="3">The sequence shown here is derived from an EMBL/GenBank/DDBJ whole genome shotgun (WGS) entry which is preliminary data.</text>
</comment>
<organism evidence="3 4">
    <name type="scientific">Adonisia turfae CCMR0081</name>
    <dbReference type="NCBI Taxonomy" id="2292702"/>
    <lineage>
        <taxon>Bacteria</taxon>
        <taxon>Bacillati</taxon>
        <taxon>Cyanobacteriota</taxon>
        <taxon>Adonisia</taxon>
        <taxon>Adonisia turfae</taxon>
    </lineage>
</organism>
<reference evidence="3 4" key="1">
    <citation type="journal article" date="2020" name="Microb. Ecol.">
        <title>Ecogenomics of the Marine Benthic Filamentous Cyanobacterium Adonisia.</title>
        <authorList>
            <person name="Walter J.M."/>
            <person name="Coutinho F.H."/>
            <person name="Leomil L."/>
            <person name="Hargreaves P.I."/>
            <person name="Campeao M.E."/>
            <person name="Vieira V.V."/>
            <person name="Silva B.S."/>
            <person name="Fistarol G.O."/>
            <person name="Salomon P.S."/>
            <person name="Sawabe T."/>
            <person name="Mino S."/>
            <person name="Hosokawa M."/>
            <person name="Miyashita H."/>
            <person name="Maruyama F."/>
            <person name="van Verk M.C."/>
            <person name="Dutilh B.E."/>
            <person name="Thompson C.C."/>
            <person name="Thompson F.L."/>
        </authorList>
    </citation>
    <scope>NUCLEOTIDE SEQUENCE [LARGE SCALE GENOMIC DNA]</scope>
    <source>
        <strain evidence="3 4">CCMR0081</strain>
    </source>
</reference>
<gene>
    <name evidence="3" type="ORF">DXZ20_12850</name>
</gene>
<keyword evidence="4" id="KW-1185">Reference proteome</keyword>
<sequence length="659" mass="67747">MNAFLALLVNQIVGNIFDNAPEIEDLGDIFIGGNGDDNFQGGDQDDIFFGANGDDTILGGAGTDVVFAGRGNDTVVGQTGNDVAFLGAGHDRFIWNNGDGSDFINGGAGNDTTEVNGADGPGDEFELTEANGQAIFNRLNLGLFTLTNESIEKFKINGQGGDDSLTVGDLTDSDVQKVVFSGGDGNDILDARESSTEIKARGGNGNDLLQGGSAEDTFYGGAGDDVVVGQRGDDTAYLGRGDDRFIWNNGDGSDFIDGDAGFDITQVNGADGAGDEFDLSQENGQAIFNRLNLGLFTLTNEEIEQFEINGQGGDDSLTVNDLTGSDVQKVVFSGGDGNDTLDARESSTTIEAFGGDGDDLLLGGSAVDTFFAGAGNDIVVGQRGNDIAYLEEGDDRFIWNNGDGSDFINGGLGFDVTQVNGADGAGDEFDLRQVDGQAIFNRLNLGLFTLTNEGIEQFEINGQGGDDSFTVGDLTGSEVESVLFSGGAGNDFLNASGTLTPVTADGGDGDDILIGGAGDDILIGGDGADLLIGGAGNDILIGGDGADFFGFDTGAAFNAADIGTNQIQNFEAIDSIVLDVTVFAELTSAVGGTLSANEFAVVNSVEEAALSDALIIYGADTGNLYYNPNGIEDGFGNGAQFATIEGAPTLEANDFVIQA</sequence>
<dbReference type="PRINTS" id="PR00313">
    <property type="entry name" value="CABNDNGRPT"/>
</dbReference>
<accession>A0A6M0RK60</accession>
<dbReference type="InterPro" id="IPR001343">
    <property type="entry name" value="Hemolysn_Ca-bd"/>
</dbReference>
<protein>
    <submittedName>
        <fullName evidence="3">Calcium-binding protein</fullName>
    </submittedName>
</protein>
<dbReference type="GO" id="GO:0005576">
    <property type="term" value="C:extracellular region"/>
    <property type="evidence" value="ECO:0007669"/>
    <property type="project" value="UniProtKB-SubCell"/>
</dbReference>
<name>A0A6M0RK60_9CYAN</name>